<dbReference type="Proteomes" id="UP000436006">
    <property type="component" value="Unassembled WGS sequence"/>
</dbReference>
<dbReference type="GO" id="GO:0016020">
    <property type="term" value="C:membrane"/>
    <property type="evidence" value="ECO:0007669"/>
    <property type="project" value="UniProtKB-SubCell"/>
</dbReference>
<evidence type="ECO:0000256" key="4">
    <source>
        <dbReference type="ARBA" id="ARBA00023136"/>
    </source>
</evidence>
<gene>
    <name evidence="7" type="ORF">GO755_20995</name>
</gene>
<dbReference type="AlphaFoldDB" id="A0A7K1SFH2"/>
<feature type="transmembrane region" description="Helical" evidence="5">
    <location>
        <begin position="183"/>
        <end position="200"/>
    </location>
</feature>
<keyword evidence="4 5" id="KW-0472">Membrane</keyword>
<feature type="transmembrane region" description="Helical" evidence="5">
    <location>
        <begin position="56"/>
        <end position="73"/>
    </location>
</feature>
<keyword evidence="3 5" id="KW-1133">Transmembrane helix</keyword>
<comment type="subcellular location">
    <subcellularLocation>
        <location evidence="1">Membrane</location>
        <topology evidence="1">Multi-pass membrane protein</topology>
    </subcellularLocation>
</comment>
<keyword evidence="8" id="KW-1185">Reference proteome</keyword>
<proteinExistence type="predicted"/>
<protein>
    <recommendedName>
        <fullName evidence="6">O-antigen ligase-related domain-containing protein</fullName>
    </recommendedName>
</protein>
<evidence type="ECO:0000256" key="3">
    <source>
        <dbReference type="ARBA" id="ARBA00022989"/>
    </source>
</evidence>
<evidence type="ECO:0000259" key="6">
    <source>
        <dbReference type="Pfam" id="PF04932"/>
    </source>
</evidence>
<feature type="transmembrane region" description="Helical" evidence="5">
    <location>
        <begin position="365"/>
        <end position="394"/>
    </location>
</feature>
<feature type="domain" description="O-antigen ligase-related" evidence="6">
    <location>
        <begin position="191"/>
        <end position="339"/>
    </location>
</feature>
<feature type="transmembrane region" description="Helical" evidence="5">
    <location>
        <begin position="158"/>
        <end position="176"/>
    </location>
</feature>
<evidence type="ECO:0000256" key="2">
    <source>
        <dbReference type="ARBA" id="ARBA00022692"/>
    </source>
</evidence>
<dbReference type="InterPro" id="IPR007016">
    <property type="entry name" value="O-antigen_ligase-rel_domated"/>
</dbReference>
<dbReference type="Pfam" id="PF04932">
    <property type="entry name" value="Wzy_C"/>
    <property type="match status" value="1"/>
</dbReference>
<feature type="transmembrane region" description="Helical" evidence="5">
    <location>
        <begin position="79"/>
        <end position="98"/>
    </location>
</feature>
<evidence type="ECO:0000313" key="8">
    <source>
        <dbReference type="Proteomes" id="UP000436006"/>
    </source>
</evidence>
<accession>A0A7K1SFH2</accession>
<reference evidence="7 8" key="1">
    <citation type="submission" date="2019-12" db="EMBL/GenBank/DDBJ databases">
        <title>Spirosoma sp. HMF4905 genome sequencing and assembly.</title>
        <authorList>
            <person name="Kang H."/>
            <person name="Cha I."/>
            <person name="Kim H."/>
            <person name="Joh K."/>
        </authorList>
    </citation>
    <scope>NUCLEOTIDE SEQUENCE [LARGE SCALE GENOMIC DNA]</scope>
    <source>
        <strain evidence="7 8">HMF4905</strain>
    </source>
</reference>
<feature type="transmembrane region" description="Helical" evidence="5">
    <location>
        <begin position="323"/>
        <end position="344"/>
    </location>
</feature>
<keyword evidence="2 5" id="KW-0812">Transmembrane</keyword>
<name>A0A7K1SFH2_9BACT</name>
<dbReference type="InterPro" id="IPR051533">
    <property type="entry name" value="WaaL-like"/>
</dbReference>
<evidence type="ECO:0000256" key="1">
    <source>
        <dbReference type="ARBA" id="ARBA00004141"/>
    </source>
</evidence>
<sequence length="426" mass="48734">MKLRADSVSFLTILFAIVFFLHFTIAQVFLPNLANIYYLVLGLCLLFTLNNNKVNYLLFPLIISSAVSIIFSQDLLPDSVLRWISWVGLLIVAGPVLYNKKINQLRENLLWCIIYIFLIITVVSFFWILFRLPSFKVNTEVYSVGRKYFRNGISLHEMTLAPIGGISAIYSIYSLVYFKGSKLVKTIYIGLLFLSIGVMLMASSRIVLASFLVTLVFFFRNKIKFLQKSTKRNFGVLMFLLLIIIPFLSSLPDYFNNFLENNSRLESKGTNNSREGLWQARFLDFQINPFTGVGFYSVSKEVINNHTIRTGINKQGQIEFGSLYLQTLSTMGLAGFLSLLYILIKVFNIGISISKYEKAELYSTLLVFLILHSFAEAYAFSSGAILCIFMWLLMSQVVSLKYSYRIRQIIAKNLKLKNSQLETETV</sequence>
<dbReference type="RefSeq" id="WP_157587263.1">
    <property type="nucleotide sequence ID" value="NZ_WPIN01000008.1"/>
</dbReference>
<feature type="transmembrane region" description="Helical" evidence="5">
    <location>
        <begin position="32"/>
        <end position="49"/>
    </location>
</feature>
<dbReference type="EMBL" id="WPIN01000008">
    <property type="protein sequence ID" value="MVM32531.1"/>
    <property type="molecule type" value="Genomic_DNA"/>
</dbReference>
<organism evidence="7 8">
    <name type="scientific">Spirosoma arboris</name>
    <dbReference type="NCBI Taxonomy" id="2682092"/>
    <lineage>
        <taxon>Bacteria</taxon>
        <taxon>Pseudomonadati</taxon>
        <taxon>Bacteroidota</taxon>
        <taxon>Cytophagia</taxon>
        <taxon>Cytophagales</taxon>
        <taxon>Cytophagaceae</taxon>
        <taxon>Spirosoma</taxon>
    </lineage>
</organism>
<dbReference type="PANTHER" id="PTHR37422">
    <property type="entry name" value="TEICHURONIC ACID BIOSYNTHESIS PROTEIN TUAE"/>
    <property type="match status" value="1"/>
</dbReference>
<feature type="transmembrane region" description="Helical" evidence="5">
    <location>
        <begin position="235"/>
        <end position="255"/>
    </location>
</feature>
<evidence type="ECO:0000256" key="5">
    <source>
        <dbReference type="SAM" id="Phobius"/>
    </source>
</evidence>
<feature type="transmembrane region" description="Helical" evidence="5">
    <location>
        <begin position="7"/>
        <end position="26"/>
    </location>
</feature>
<evidence type="ECO:0000313" key="7">
    <source>
        <dbReference type="EMBL" id="MVM32531.1"/>
    </source>
</evidence>
<comment type="caution">
    <text evidence="7">The sequence shown here is derived from an EMBL/GenBank/DDBJ whole genome shotgun (WGS) entry which is preliminary data.</text>
</comment>
<dbReference type="PANTHER" id="PTHR37422:SF13">
    <property type="entry name" value="LIPOPOLYSACCHARIDE BIOSYNTHESIS PROTEIN PA4999-RELATED"/>
    <property type="match status" value="1"/>
</dbReference>
<feature type="transmembrane region" description="Helical" evidence="5">
    <location>
        <begin position="110"/>
        <end position="130"/>
    </location>
</feature>